<comment type="caution">
    <text evidence="3">The sequence shown here is derived from an EMBL/GenBank/DDBJ whole genome shotgun (WGS) entry which is preliminary data.</text>
</comment>
<feature type="compositionally biased region" description="Gly residues" evidence="2">
    <location>
        <begin position="260"/>
        <end position="294"/>
    </location>
</feature>
<feature type="compositionally biased region" description="Gly residues" evidence="2">
    <location>
        <begin position="343"/>
        <end position="360"/>
    </location>
</feature>
<feature type="compositionally biased region" description="Basic and acidic residues" evidence="2">
    <location>
        <begin position="382"/>
        <end position="394"/>
    </location>
</feature>
<feature type="compositionally biased region" description="Basic and acidic residues" evidence="2">
    <location>
        <begin position="295"/>
        <end position="311"/>
    </location>
</feature>
<proteinExistence type="inferred from homology"/>
<feature type="compositionally biased region" description="Basic and acidic residues" evidence="2">
    <location>
        <begin position="167"/>
        <end position="180"/>
    </location>
</feature>
<dbReference type="PANTHER" id="PTHR31353:SF1">
    <property type="entry name" value="PROTEIN FAM98B"/>
    <property type="match status" value="1"/>
</dbReference>
<reference evidence="4" key="1">
    <citation type="journal article" date="2023" name="Commun. Biol.">
        <title>Genome analysis of Parmales, the sister group of diatoms, reveals the evolutionary specialization of diatoms from phago-mixotrophs to photoautotrophs.</title>
        <authorList>
            <person name="Ban H."/>
            <person name="Sato S."/>
            <person name="Yoshikawa S."/>
            <person name="Yamada K."/>
            <person name="Nakamura Y."/>
            <person name="Ichinomiya M."/>
            <person name="Sato N."/>
            <person name="Blanc-Mathieu R."/>
            <person name="Endo H."/>
            <person name="Kuwata A."/>
            <person name="Ogata H."/>
        </authorList>
    </citation>
    <scope>NUCLEOTIDE SEQUENCE [LARGE SCALE GENOMIC DNA]</scope>
    <source>
        <strain evidence="4">NIES 3701</strain>
    </source>
</reference>
<evidence type="ECO:0000313" key="4">
    <source>
        <dbReference type="Proteomes" id="UP001165085"/>
    </source>
</evidence>
<dbReference type="InterPro" id="IPR018797">
    <property type="entry name" value="FAM98"/>
</dbReference>
<feature type="region of interest" description="Disordered" evidence="2">
    <location>
        <begin position="165"/>
        <end position="189"/>
    </location>
</feature>
<gene>
    <name evidence="3" type="ORF">TrST_g4714</name>
</gene>
<dbReference type="Proteomes" id="UP001165085">
    <property type="component" value="Unassembled WGS sequence"/>
</dbReference>
<feature type="compositionally biased region" description="Basic and acidic residues" evidence="2">
    <location>
        <begin position="363"/>
        <end position="374"/>
    </location>
</feature>
<dbReference type="GO" id="GO:0072669">
    <property type="term" value="C:tRNA-splicing ligase complex"/>
    <property type="evidence" value="ECO:0007669"/>
    <property type="project" value="TreeGrafter"/>
</dbReference>
<dbReference type="OrthoDB" id="203430at2759"/>
<dbReference type="EMBL" id="BRXY01000135">
    <property type="protein sequence ID" value="GMH69879.1"/>
    <property type="molecule type" value="Genomic_DNA"/>
</dbReference>
<evidence type="ECO:0000313" key="3">
    <source>
        <dbReference type="EMBL" id="GMH69879.1"/>
    </source>
</evidence>
<comment type="similarity">
    <text evidence="1">Belongs to the FAM98 family.</text>
</comment>
<name>A0A9W7AK97_9STRA</name>
<sequence>MQVHVENILEDLGIPSFEFTDDGFKELTAKLVKELTAMGTMSADSGIGASGDIVACAKSLGFVPFFTDAKVLRLEALFFTATALINARYEDLKEKEDSAMSTSLSQSEAEFEKHIRADMEMRKEMLLKRLDVTTKAFLWSDVVKGREEEVLAKIKDKREALNGSLKPFKEDDVGEGEREGGGGGLGEDDMFAYPSSGMGDTGNGAGGVGAGVVTKTVMIGAVPDRGGRPDEKRGSSMPEWQDRKAGGGGGGDYKGKKGDGGGGGGGKGAKGTKGAKGGRGGKAGGGGGRGNGEGGKGDEGENNISREKEKGGGIGGDDGGNESITKNKNKNKNKNRKQKKKGGGGGGGKGSGGGGGGDGDGTYSERNDGEGRKGKADKRQRKNSDGDHVAKSNS</sequence>
<organism evidence="3 4">
    <name type="scientific">Triparma strigata</name>
    <dbReference type="NCBI Taxonomy" id="1606541"/>
    <lineage>
        <taxon>Eukaryota</taxon>
        <taxon>Sar</taxon>
        <taxon>Stramenopiles</taxon>
        <taxon>Ochrophyta</taxon>
        <taxon>Bolidophyceae</taxon>
        <taxon>Parmales</taxon>
        <taxon>Triparmaceae</taxon>
        <taxon>Triparma</taxon>
    </lineage>
</organism>
<evidence type="ECO:0000256" key="1">
    <source>
        <dbReference type="ARBA" id="ARBA00007218"/>
    </source>
</evidence>
<protein>
    <submittedName>
        <fullName evidence="3">Uncharacterized protein</fullName>
    </submittedName>
</protein>
<feature type="compositionally biased region" description="Basic residues" evidence="2">
    <location>
        <begin position="327"/>
        <end position="342"/>
    </location>
</feature>
<feature type="region of interest" description="Disordered" evidence="2">
    <location>
        <begin position="219"/>
        <end position="394"/>
    </location>
</feature>
<dbReference type="PANTHER" id="PTHR31353">
    <property type="entry name" value="FAM98"/>
    <property type="match status" value="1"/>
</dbReference>
<keyword evidence="4" id="KW-1185">Reference proteome</keyword>
<dbReference type="Pfam" id="PF10239">
    <property type="entry name" value="DUF2465"/>
    <property type="match status" value="1"/>
</dbReference>
<accession>A0A9W7AK97</accession>
<feature type="compositionally biased region" description="Basic and acidic residues" evidence="2">
    <location>
        <begin position="225"/>
        <end position="245"/>
    </location>
</feature>
<dbReference type="AlphaFoldDB" id="A0A9W7AK97"/>
<evidence type="ECO:0000256" key="2">
    <source>
        <dbReference type="SAM" id="MobiDB-lite"/>
    </source>
</evidence>